<evidence type="ECO:0000313" key="1">
    <source>
        <dbReference type="EMBL" id="KLO04083.1"/>
    </source>
</evidence>
<dbReference type="AlphaFoldDB" id="A0A0H2R3L6"/>
<protein>
    <recommendedName>
        <fullName evidence="3">WD40 repeat-like protein</fullName>
    </recommendedName>
</protein>
<dbReference type="OrthoDB" id="3238562at2759"/>
<proteinExistence type="predicted"/>
<name>A0A0H2R3L6_9AGAM</name>
<sequence length="150" mass="16597">MIETPHPSAATARSITFYDEGCSILVGYLENREISCFSIEPWCLKWTRETSNRIGGSALCTSDGASIFISNLADGVDQYRLPEMEKVKTFPHAIKSNFPLQVTVARGGSWLISGGDNGYARLFDCHSGRLLESLIHGTGAWFRGEVSRKY</sequence>
<dbReference type="Gene3D" id="2.130.10.10">
    <property type="entry name" value="YVTN repeat-like/Quinoprotein amine dehydrogenase"/>
    <property type="match status" value="1"/>
</dbReference>
<organism evidence="1 2">
    <name type="scientific">Schizopora paradoxa</name>
    <dbReference type="NCBI Taxonomy" id="27342"/>
    <lineage>
        <taxon>Eukaryota</taxon>
        <taxon>Fungi</taxon>
        <taxon>Dikarya</taxon>
        <taxon>Basidiomycota</taxon>
        <taxon>Agaricomycotina</taxon>
        <taxon>Agaricomycetes</taxon>
        <taxon>Hymenochaetales</taxon>
        <taxon>Schizoporaceae</taxon>
        <taxon>Schizopora</taxon>
    </lineage>
</organism>
<dbReference type="Proteomes" id="UP000053477">
    <property type="component" value="Unassembled WGS sequence"/>
</dbReference>
<evidence type="ECO:0000313" key="2">
    <source>
        <dbReference type="Proteomes" id="UP000053477"/>
    </source>
</evidence>
<dbReference type="InterPro" id="IPR011047">
    <property type="entry name" value="Quinoprotein_ADH-like_sf"/>
</dbReference>
<evidence type="ECO:0008006" key="3">
    <source>
        <dbReference type="Google" id="ProtNLM"/>
    </source>
</evidence>
<reference evidence="1 2" key="1">
    <citation type="submission" date="2015-04" db="EMBL/GenBank/DDBJ databases">
        <title>Complete genome sequence of Schizopora paradoxa KUC8140, a cosmopolitan wood degrader in East Asia.</title>
        <authorList>
            <consortium name="DOE Joint Genome Institute"/>
            <person name="Min B."/>
            <person name="Park H."/>
            <person name="Jang Y."/>
            <person name="Kim J.-J."/>
            <person name="Kim K.H."/>
            <person name="Pangilinan J."/>
            <person name="Lipzen A."/>
            <person name="Riley R."/>
            <person name="Grigoriev I.V."/>
            <person name="Spatafora J.W."/>
            <person name="Choi I.-G."/>
        </authorList>
    </citation>
    <scope>NUCLEOTIDE SEQUENCE [LARGE SCALE GENOMIC DNA]</scope>
    <source>
        <strain evidence="1 2">KUC8140</strain>
    </source>
</reference>
<dbReference type="InterPro" id="IPR015943">
    <property type="entry name" value="WD40/YVTN_repeat-like_dom_sf"/>
</dbReference>
<dbReference type="SUPFAM" id="SSF50998">
    <property type="entry name" value="Quinoprotein alcohol dehydrogenase-like"/>
    <property type="match status" value="1"/>
</dbReference>
<dbReference type="EMBL" id="KQ086721">
    <property type="protein sequence ID" value="KLO04083.1"/>
    <property type="molecule type" value="Genomic_DNA"/>
</dbReference>
<gene>
    <name evidence="1" type="ORF">SCHPADRAFT_762338</name>
</gene>
<keyword evidence="2" id="KW-1185">Reference proteome</keyword>
<dbReference type="InParanoid" id="A0A0H2R3L6"/>
<accession>A0A0H2R3L6</accession>